<dbReference type="Gene3D" id="3.90.1750.20">
    <property type="entry name" value="Putative Large Serine Recombinase, Chain B, Domain 2"/>
    <property type="match status" value="1"/>
</dbReference>
<dbReference type="PANTHER" id="PTHR30461:SF2">
    <property type="entry name" value="SERINE RECOMBINASE PINE-RELATED"/>
    <property type="match status" value="1"/>
</dbReference>
<dbReference type="PROSITE" id="PS51736">
    <property type="entry name" value="RECOMBINASES_3"/>
    <property type="match status" value="1"/>
</dbReference>
<keyword evidence="2" id="KW-0233">DNA recombination</keyword>
<dbReference type="InterPro" id="IPR036162">
    <property type="entry name" value="Resolvase-like_N_sf"/>
</dbReference>
<keyword evidence="3" id="KW-0175">Coiled coil</keyword>
<dbReference type="SMART" id="SM00857">
    <property type="entry name" value="Resolvase"/>
    <property type="match status" value="1"/>
</dbReference>
<dbReference type="SUPFAM" id="SSF53041">
    <property type="entry name" value="Resolvase-like"/>
    <property type="match status" value="1"/>
</dbReference>
<dbReference type="Pfam" id="PF00239">
    <property type="entry name" value="Resolvase"/>
    <property type="match status" value="1"/>
</dbReference>
<dbReference type="InterPro" id="IPR038109">
    <property type="entry name" value="DNA_bind_recomb_sf"/>
</dbReference>
<dbReference type="CDD" id="cd00338">
    <property type="entry name" value="Ser_Recombinase"/>
    <property type="match status" value="1"/>
</dbReference>
<dbReference type="RefSeq" id="WP_044942128.1">
    <property type="nucleotide sequence ID" value="NZ_KN174164.1"/>
</dbReference>
<dbReference type="EMBL" id="ADLO01000089">
    <property type="protein sequence ID" value="KGF54381.1"/>
    <property type="molecule type" value="Genomic_DNA"/>
</dbReference>
<feature type="domain" description="Resolvase/invertase-type recombinase catalytic" evidence="4">
    <location>
        <begin position="28"/>
        <end position="176"/>
    </location>
</feature>
<evidence type="ECO:0000313" key="7">
    <source>
        <dbReference type="Proteomes" id="UP000029585"/>
    </source>
</evidence>
<evidence type="ECO:0000259" key="5">
    <source>
        <dbReference type="PROSITE" id="PS51737"/>
    </source>
</evidence>
<dbReference type="PROSITE" id="PS51737">
    <property type="entry name" value="RECOMBINASE_DNA_BIND"/>
    <property type="match status" value="1"/>
</dbReference>
<evidence type="ECO:0000259" key="4">
    <source>
        <dbReference type="PROSITE" id="PS51736"/>
    </source>
</evidence>
<dbReference type="InterPro" id="IPR011109">
    <property type="entry name" value="DNA_bind_recombinase_dom"/>
</dbReference>
<dbReference type="PATRIC" id="fig|742738.3.peg.2967"/>
<keyword evidence="7" id="KW-1185">Reference proteome</keyword>
<evidence type="ECO:0008006" key="8">
    <source>
        <dbReference type="Google" id="ProtNLM"/>
    </source>
</evidence>
<dbReference type="InterPro" id="IPR006119">
    <property type="entry name" value="Resolv_N"/>
</dbReference>
<organism evidence="6 7">
    <name type="scientific">Flavonifractor plautii 1_3_50AFAA</name>
    <dbReference type="NCBI Taxonomy" id="742738"/>
    <lineage>
        <taxon>Bacteria</taxon>
        <taxon>Bacillati</taxon>
        <taxon>Bacillota</taxon>
        <taxon>Clostridia</taxon>
        <taxon>Eubacteriales</taxon>
        <taxon>Oscillospiraceae</taxon>
        <taxon>Flavonifractor</taxon>
    </lineage>
</organism>
<name>A0A096B5Z3_FLAPL</name>
<evidence type="ECO:0000313" key="6">
    <source>
        <dbReference type="EMBL" id="KGF54381.1"/>
    </source>
</evidence>
<evidence type="ECO:0000256" key="3">
    <source>
        <dbReference type="SAM" id="Coils"/>
    </source>
</evidence>
<dbReference type="InterPro" id="IPR050639">
    <property type="entry name" value="SSR_resolvase"/>
</dbReference>
<dbReference type="GO" id="GO:0000150">
    <property type="term" value="F:DNA strand exchange activity"/>
    <property type="evidence" value="ECO:0007669"/>
    <property type="project" value="InterPro"/>
</dbReference>
<dbReference type="Proteomes" id="UP000029585">
    <property type="component" value="Unassembled WGS sequence"/>
</dbReference>
<accession>A0A096B5Z3</accession>
<sequence length="549" mass="62285">MTETAPKVIVIPAKKETPQEQAQKRHLRVAAYCRVSTNSKEQLTSYENQLAYYTEKIMKNPSWTMVKVFADEGKTGTSTCKRKEFLQMIRMCRQGKIDMILAKAVSRFARNTVDTLNYTRELRELGIPVIFEEQNINSIYPESEFLIAIHGAFAQSESENTSANVRWGKRRSMKAGHVTMQYKWMLGYEKGPDGRPVINEEQAETVRFIYQRYLAGDTLRAIKSKLEAQGALNAIGKQEWTIKNLLSILSNEKYCGDALLQKTFIQDCISKKVIQNNGQLPKYLVQDHHEGIVSRDVFYAAQLEIARRRAQTGGTSKSAPTGRSKYSGKYILTNLMFCGHCGTGYRRCVWNKGGVKRAVWRCGSRLDYGSKYCKHSETLEEKPLQQAILNAINSVMDSRDALAVQLMGAMEQELAPIPGETMSLADIDQMLEELEKQFNSLLAEASAAGGTEDYAERFRMISNAMADLKEHKSRIKQVYQENELVSQRLKAASIAMSAYAAELTEWDQSVVYQLVEKVTVLAKDKIRVTFRNGTEVEQEIEQLDWRNAS</sequence>
<dbReference type="GO" id="GO:0003677">
    <property type="term" value="F:DNA binding"/>
    <property type="evidence" value="ECO:0007669"/>
    <property type="project" value="UniProtKB-KW"/>
</dbReference>
<dbReference type="AlphaFoldDB" id="A0A096B5Z3"/>
<evidence type="ECO:0000256" key="2">
    <source>
        <dbReference type="ARBA" id="ARBA00023172"/>
    </source>
</evidence>
<protein>
    <recommendedName>
        <fullName evidence="8">Resolvase/invertase-type recombinase catalytic domain-containing protein</fullName>
    </recommendedName>
</protein>
<dbReference type="Pfam" id="PF13408">
    <property type="entry name" value="Zn_ribbon_recom"/>
    <property type="match status" value="1"/>
</dbReference>
<feature type="domain" description="Recombinase" evidence="5">
    <location>
        <begin position="185"/>
        <end position="312"/>
    </location>
</feature>
<dbReference type="PANTHER" id="PTHR30461">
    <property type="entry name" value="DNA-INVERTASE FROM LAMBDOID PROPHAGE"/>
    <property type="match status" value="1"/>
</dbReference>
<dbReference type="Pfam" id="PF07508">
    <property type="entry name" value="Recombinase"/>
    <property type="match status" value="1"/>
</dbReference>
<feature type="coiled-coil region" evidence="3">
    <location>
        <begin position="424"/>
        <end position="488"/>
    </location>
</feature>
<dbReference type="InterPro" id="IPR025827">
    <property type="entry name" value="Zn_ribbon_recom_dom"/>
</dbReference>
<keyword evidence="1" id="KW-0238">DNA-binding</keyword>
<proteinExistence type="predicted"/>
<evidence type="ECO:0000256" key="1">
    <source>
        <dbReference type="ARBA" id="ARBA00023125"/>
    </source>
</evidence>
<dbReference type="HOGENOM" id="CLU_010686_0_5_9"/>
<reference evidence="6 7" key="1">
    <citation type="submission" date="2011-08" db="EMBL/GenBank/DDBJ databases">
        <title>The Genome Sequence of Clostridium orbiscindens 1_3_50AFAA.</title>
        <authorList>
            <consortium name="The Broad Institute Genome Sequencing Platform"/>
            <person name="Earl A."/>
            <person name="Ward D."/>
            <person name="Feldgarden M."/>
            <person name="Gevers D."/>
            <person name="Daigneault M."/>
            <person name="Strauss J."/>
            <person name="Allen-Vercoe E."/>
            <person name="Young S.K."/>
            <person name="Zeng Q."/>
            <person name="Gargeya S."/>
            <person name="Fitzgerald M."/>
            <person name="Haas B."/>
            <person name="Abouelleil A."/>
            <person name="Alvarado L."/>
            <person name="Arachchi H.M."/>
            <person name="Berlin A."/>
            <person name="Brown A."/>
            <person name="Chapman S.B."/>
            <person name="Chen Z."/>
            <person name="Dunbar C."/>
            <person name="Freedman E."/>
            <person name="Gearin G."/>
            <person name="Gellesch M."/>
            <person name="Goldberg J."/>
            <person name="Griggs A."/>
            <person name="Gujja S."/>
            <person name="Heiman D."/>
            <person name="Howarth C."/>
            <person name="Larson L."/>
            <person name="Lui A."/>
            <person name="MacDonald P.J.P."/>
            <person name="Montmayeur A."/>
            <person name="Murphy C."/>
            <person name="Neiman D."/>
            <person name="Pearson M."/>
            <person name="Priest M."/>
            <person name="Roberts A."/>
            <person name="Saif S."/>
            <person name="Shea T."/>
            <person name="Shenoy N."/>
            <person name="Sisk P."/>
            <person name="Stolte C."/>
            <person name="Sykes S."/>
            <person name="Wortman J."/>
            <person name="Nusbaum C."/>
            <person name="Birren B."/>
        </authorList>
    </citation>
    <scope>NUCLEOTIDE SEQUENCE [LARGE SCALE GENOMIC DNA]</scope>
    <source>
        <strain evidence="6 7">1_3_50AFAA</strain>
    </source>
</reference>
<dbReference type="eggNOG" id="COG1961">
    <property type="taxonomic scope" value="Bacteria"/>
</dbReference>
<dbReference type="Gene3D" id="3.40.50.1390">
    <property type="entry name" value="Resolvase, N-terminal catalytic domain"/>
    <property type="match status" value="1"/>
</dbReference>
<comment type="caution">
    <text evidence="6">The sequence shown here is derived from an EMBL/GenBank/DDBJ whole genome shotgun (WGS) entry which is preliminary data.</text>
</comment>
<gene>
    <name evidence="6" type="ORF">HMPREF9460_02885</name>
</gene>